<dbReference type="PANTHER" id="PTHR35024:SF4">
    <property type="entry name" value="POLYMER-FORMING CYTOSKELETAL PROTEIN"/>
    <property type="match status" value="1"/>
</dbReference>
<dbReference type="InterPro" id="IPR007607">
    <property type="entry name" value="BacA/B"/>
</dbReference>
<organism evidence="3 4">
    <name type="scientific">Hydrobacter penzbergensis</name>
    <dbReference type="NCBI Taxonomy" id="1235997"/>
    <lineage>
        <taxon>Bacteria</taxon>
        <taxon>Pseudomonadati</taxon>
        <taxon>Bacteroidota</taxon>
        <taxon>Chitinophagia</taxon>
        <taxon>Chitinophagales</taxon>
        <taxon>Chitinophagaceae</taxon>
        <taxon>Hydrobacter</taxon>
    </lineage>
</organism>
<dbReference type="PANTHER" id="PTHR35024">
    <property type="entry name" value="HYPOTHETICAL CYTOSOLIC PROTEIN"/>
    <property type="match status" value="1"/>
</dbReference>
<comment type="similarity">
    <text evidence="1">Belongs to the bactofilin family.</text>
</comment>
<comment type="caution">
    <text evidence="3">The sequence shown here is derived from an EMBL/GenBank/DDBJ whole genome shotgun (WGS) entry which is preliminary data.</text>
</comment>
<proteinExistence type="inferred from homology"/>
<dbReference type="EMBL" id="FNNO01000005">
    <property type="protein sequence ID" value="SDW72548.1"/>
    <property type="molecule type" value="Genomic_DNA"/>
</dbReference>
<evidence type="ECO:0000256" key="2">
    <source>
        <dbReference type="SAM" id="MobiDB-lite"/>
    </source>
</evidence>
<name>A0A8X8LD99_9BACT</name>
<reference evidence="3 4" key="1">
    <citation type="submission" date="2016-10" db="EMBL/GenBank/DDBJ databases">
        <authorList>
            <person name="Varghese N."/>
            <person name="Submissions S."/>
        </authorList>
    </citation>
    <scope>NUCLEOTIDE SEQUENCE [LARGE SCALE GENOMIC DNA]</scope>
    <source>
        <strain evidence="3 4">DSM 25353</strain>
    </source>
</reference>
<evidence type="ECO:0000313" key="3">
    <source>
        <dbReference type="EMBL" id="SDW72548.1"/>
    </source>
</evidence>
<sequence>MSLLSLKNILQSAHTAGFFLSRGVIVHGNINAATAGRIDGTVMGDIVAEDKLVIGETGVINGNIDASDLLVFGTVEGDISSSKKAVIANTARIRGKLNCPVLDIEEGAQVEAARIQHKKTRSKSSAPLKSEPVTGVQKGVPQEEDSIESWF</sequence>
<accession>A0A8X8LD99</accession>
<gene>
    <name evidence="3" type="ORF">SAMN05444410_105102</name>
</gene>
<dbReference type="RefSeq" id="WP_092723367.1">
    <property type="nucleotide sequence ID" value="NZ_FNNO01000005.1"/>
</dbReference>
<protein>
    <submittedName>
        <fullName evidence="3">Polymer-forming protein</fullName>
    </submittedName>
</protein>
<keyword evidence="4" id="KW-1185">Reference proteome</keyword>
<feature type="region of interest" description="Disordered" evidence="2">
    <location>
        <begin position="116"/>
        <end position="151"/>
    </location>
</feature>
<evidence type="ECO:0000313" key="4">
    <source>
        <dbReference type="Proteomes" id="UP000198711"/>
    </source>
</evidence>
<evidence type="ECO:0000256" key="1">
    <source>
        <dbReference type="ARBA" id="ARBA00044755"/>
    </source>
</evidence>
<dbReference type="Pfam" id="PF04519">
    <property type="entry name" value="Bactofilin"/>
    <property type="match status" value="1"/>
</dbReference>
<dbReference type="AlphaFoldDB" id="A0A8X8LD99"/>
<feature type="compositionally biased region" description="Acidic residues" evidence="2">
    <location>
        <begin position="142"/>
        <end position="151"/>
    </location>
</feature>
<dbReference type="Proteomes" id="UP000198711">
    <property type="component" value="Unassembled WGS sequence"/>
</dbReference>